<name>A0AAU6WFV0_9MICC</name>
<reference evidence="2 3" key="1">
    <citation type="submission" date="2023-05" db="EMBL/GenBank/DDBJ databases">
        <title>Glutamicibacter sp. B1, complete genome.</title>
        <authorList>
            <person name="Long Y.H."/>
            <person name="Fang T."/>
            <person name="Li X.Y."/>
        </authorList>
    </citation>
    <scope>NUCLEOTIDE SEQUENCE [LARGE SCALE GENOMIC DNA]</scope>
    <source>
        <strain evidence="2 3">B1</strain>
    </source>
</reference>
<dbReference type="RefSeq" id="WP_345472970.1">
    <property type="nucleotide sequence ID" value="NZ_CP125942.1"/>
</dbReference>
<keyword evidence="3" id="KW-1185">Reference proteome</keyword>
<keyword evidence="1" id="KW-0472">Membrane</keyword>
<organism evidence="2 3">
    <name type="scientific">Glutamicibacter ectropisis</name>
    <dbReference type="NCBI Taxonomy" id="3046593"/>
    <lineage>
        <taxon>Bacteria</taxon>
        <taxon>Bacillati</taxon>
        <taxon>Actinomycetota</taxon>
        <taxon>Actinomycetes</taxon>
        <taxon>Micrococcales</taxon>
        <taxon>Micrococcaceae</taxon>
        <taxon>Glutamicibacter</taxon>
    </lineage>
</organism>
<protein>
    <submittedName>
        <fullName evidence="2">Uncharacterized protein</fullName>
    </submittedName>
</protein>
<evidence type="ECO:0000313" key="2">
    <source>
        <dbReference type="EMBL" id="XAO46564.1"/>
    </source>
</evidence>
<sequence>MTHKGIVGTTILMALGWTVFVLGLVALFFDPLVGGLLAIAGAVQVSGGMITEALNRKREASAELQNSIEKEMPAVD</sequence>
<dbReference type="KEGG" id="gey:QMQ05_03240"/>
<dbReference type="Proteomes" id="UP001486888">
    <property type="component" value="Chromosome"/>
</dbReference>
<dbReference type="AlphaFoldDB" id="A0AAU6WFV0"/>
<keyword evidence="1" id="KW-0812">Transmembrane</keyword>
<gene>
    <name evidence="2" type="ORF">QMQ05_03240</name>
</gene>
<keyword evidence="1" id="KW-1133">Transmembrane helix</keyword>
<feature type="transmembrane region" description="Helical" evidence="1">
    <location>
        <begin position="35"/>
        <end position="54"/>
    </location>
</feature>
<dbReference type="EMBL" id="CP125942">
    <property type="protein sequence ID" value="XAO46564.1"/>
    <property type="molecule type" value="Genomic_DNA"/>
</dbReference>
<accession>A0AAU6WFV0</accession>
<evidence type="ECO:0000256" key="1">
    <source>
        <dbReference type="SAM" id="Phobius"/>
    </source>
</evidence>
<feature type="transmembrane region" description="Helical" evidence="1">
    <location>
        <begin position="7"/>
        <end position="29"/>
    </location>
</feature>
<proteinExistence type="predicted"/>
<evidence type="ECO:0000313" key="3">
    <source>
        <dbReference type="Proteomes" id="UP001486888"/>
    </source>
</evidence>